<feature type="compositionally biased region" description="Basic and acidic residues" evidence="1">
    <location>
        <begin position="85"/>
        <end position="100"/>
    </location>
</feature>
<proteinExistence type="predicted"/>
<feature type="region of interest" description="Disordered" evidence="1">
    <location>
        <begin position="68"/>
        <end position="180"/>
    </location>
</feature>
<accession>A0A9J6H231</accession>
<comment type="caution">
    <text evidence="2">The sequence shown here is derived from an EMBL/GenBank/DDBJ whole genome shotgun (WGS) entry which is preliminary data.</text>
</comment>
<sequence>MESDAAEANVETQRKPSCGILSFLREDRQTDKPSGSRQRNNPFSGRVHKKPAMRATRLEWSANCPRVDLAQGEGSIRARPAWLGECREKERSRGREDGEPGVRAPVSTSGLSSLVDGVQRKRRADVGNDKKKKKKREQTPRLEGLPMSSRQRRRRLTSRHSEGADDTEKKNAGKKGCQRK</sequence>
<name>A0A9J6H231_HAELO</name>
<feature type="compositionally biased region" description="Polar residues" evidence="1">
    <location>
        <begin position="32"/>
        <end position="43"/>
    </location>
</feature>
<evidence type="ECO:0000313" key="3">
    <source>
        <dbReference type="Proteomes" id="UP000821853"/>
    </source>
</evidence>
<evidence type="ECO:0000256" key="1">
    <source>
        <dbReference type="SAM" id="MobiDB-lite"/>
    </source>
</evidence>
<dbReference type="EMBL" id="JABSTR010000011">
    <property type="protein sequence ID" value="KAH9381363.1"/>
    <property type="molecule type" value="Genomic_DNA"/>
</dbReference>
<feature type="region of interest" description="Disordered" evidence="1">
    <location>
        <begin position="1"/>
        <end position="54"/>
    </location>
</feature>
<protein>
    <submittedName>
        <fullName evidence="2">Uncharacterized protein</fullName>
    </submittedName>
</protein>
<reference evidence="2 3" key="1">
    <citation type="journal article" date="2020" name="Cell">
        <title>Large-Scale Comparative Analyses of Tick Genomes Elucidate Their Genetic Diversity and Vector Capacities.</title>
        <authorList>
            <consortium name="Tick Genome and Microbiome Consortium (TIGMIC)"/>
            <person name="Jia N."/>
            <person name="Wang J."/>
            <person name="Shi W."/>
            <person name="Du L."/>
            <person name="Sun Y."/>
            <person name="Zhan W."/>
            <person name="Jiang J.F."/>
            <person name="Wang Q."/>
            <person name="Zhang B."/>
            <person name="Ji P."/>
            <person name="Bell-Sakyi L."/>
            <person name="Cui X.M."/>
            <person name="Yuan T.T."/>
            <person name="Jiang B.G."/>
            <person name="Yang W.F."/>
            <person name="Lam T.T."/>
            <person name="Chang Q.C."/>
            <person name="Ding S.J."/>
            <person name="Wang X.J."/>
            <person name="Zhu J.G."/>
            <person name="Ruan X.D."/>
            <person name="Zhao L."/>
            <person name="Wei J.T."/>
            <person name="Ye R.Z."/>
            <person name="Que T.C."/>
            <person name="Du C.H."/>
            <person name="Zhou Y.H."/>
            <person name="Cheng J.X."/>
            <person name="Dai P.F."/>
            <person name="Guo W.B."/>
            <person name="Han X.H."/>
            <person name="Huang E.J."/>
            <person name="Li L.F."/>
            <person name="Wei W."/>
            <person name="Gao Y.C."/>
            <person name="Liu J.Z."/>
            <person name="Shao H.Z."/>
            <person name="Wang X."/>
            <person name="Wang C.C."/>
            <person name="Yang T.C."/>
            <person name="Huo Q.B."/>
            <person name="Li W."/>
            <person name="Chen H.Y."/>
            <person name="Chen S.E."/>
            <person name="Zhou L.G."/>
            <person name="Ni X.B."/>
            <person name="Tian J.H."/>
            <person name="Sheng Y."/>
            <person name="Liu T."/>
            <person name="Pan Y.S."/>
            <person name="Xia L.Y."/>
            <person name="Li J."/>
            <person name="Zhao F."/>
            <person name="Cao W.C."/>
        </authorList>
    </citation>
    <scope>NUCLEOTIDE SEQUENCE [LARGE SCALE GENOMIC DNA]</scope>
    <source>
        <strain evidence="2">HaeL-2018</strain>
    </source>
</reference>
<dbReference type="AlphaFoldDB" id="A0A9J6H231"/>
<feature type="compositionally biased region" description="Basic and acidic residues" evidence="1">
    <location>
        <begin position="159"/>
        <end position="171"/>
    </location>
</feature>
<dbReference type="Proteomes" id="UP000821853">
    <property type="component" value="Chromosome 9"/>
</dbReference>
<dbReference type="VEuPathDB" id="VectorBase:HLOH_053311"/>
<evidence type="ECO:0000313" key="2">
    <source>
        <dbReference type="EMBL" id="KAH9381363.1"/>
    </source>
</evidence>
<organism evidence="2 3">
    <name type="scientific">Haemaphysalis longicornis</name>
    <name type="common">Bush tick</name>
    <dbReference type="NCBI Taxonomy" id="44386"/>
    <lineage>
        <taxon>Eukaryota</taxon>
        <taxon>Metazoa</taxon>
        <taxon>Ecdysozoa</taxon>
        <taxon>Arthropoda</taxon>
        <taxon>Chelicerata</taxon>
        <taxon>Arachnida</taxon>
        <taxon>Acari</taxon>
        <taxon>Parasitiformes</taxon>
        <taxon>Ixodida</taxon>
        <taxon>Ixodoidea</taxon>
        <taxon>Ixodidae</taxon>
        <taxon>Haemaphysalinae</taxon>
        <taxon>Haemaphysalis</taxon>
    </lineage>
</organism>
<keyword evidence="3" id="KW-1185">Reference proteome</keyword>
<gene>
    <name evidence="2" type="ORF">HPB48_020751</name>
</gene>